<dbReference type="Proteomes" id="UP000825729">
    <property type="component" value="Unassembled WGS sequence"/>
</dbReference>
<feature type="domain" description="Retroviral polymerase SH3-like" evidence="2">
    <location>
        <begin position="419"/>
        <end position="473"/>
    </location>
</feature>
<evidence type="ECO:0000259" key="2">
    <source>
        <dbReference type="Pfam" id="PF25597"/>
    </source>
</evidence>
<feature type="coiled-coil region" evidence="1">
    <location>
        <begin position="188"/>
        <end position="257"/>
    </location>
</feature>
<proteinExistence type="predicted"/>
<keyword evidence="4" id="KW-1185">Reference proteome</keyword>
<dbReference type="AlphaFoldDB" id="A0AAV7E5V8"/>
<dbReference type="PANTHER" id="PTHR11439:SF486">
    <property type="entry name" value="RLK (RECEPTOR-LIKE KINASE) PROTEIN, PUTATIVE-RELATED"/>
    <property type="match status" value="1"/>
</dbReference>
<dbReference type="InterPro" id="IPR057670">
    <property type="entry name" value="SH3_retrovirus"/>
</dbReference>
<dbReference type="EMBL" id="JAINDJ010000007">
    <property type="protein sequence ID" value="KAG9442758.1"/>
    <property type="molecule type" value="Genomic_DNA"/>
</dbReference>
<keyword evidence="1" id="KW-0175">Coiled coil</keyword>
<name>A0AAV7E5V8_ARIFI</name>
<evidence type="ECO:0000256" key="1">
    <source>
        <dbReference type="SAM" id="Coils"/>
    </source>
</evidence>
<evidence type="ECO:0000313" key="4">
    <source>
        <dbReference type="Proteomes" id="UP000825729"/>
    </source>
</evidence>
<accession>A0AAV7E5V8</accession>
<reference evidence="3 4" key="1">
    <citation type="submission" date="2021-07" db="EMBL/GenBank/DDBJ databases">
        <title>The Aristolochia fimbriata genome: insights into angiosperm evolution, floral development and chemical biosynthesis.</title>
        <authorList>
            <person name="Jiao Y."/>
        </authorList>
    </citation>
    <scope>NUCLEOTIDE SEQUENCE [LARGE SCALE GENOMIC DNA]</scope>
    <source>
        <strain evidence="3">IBCAS-2021</strain>
        <tissue evidence="3">Leaf</tissue>
    </source>
</reference>
<protein>
    <recommendedName>
        <fullName evidence="2">Retroviral polymerase SH3-like domain-containing protein</fullName>
    </recommendedName>
</protein>
<dbReference type="Pfam" id="PF25597">
    <property type="entry name" value="SH3_retrovirus"/>
    <property type="match status" value="1"/>
</dbReference>
<gene>
    <name evidence="3" type="ORF">H6P81_018612</name>
</gene>
<dbReference type="Pfam" id="PF14223">
    <property type="entry name" value="Retrotran_gag_2"/>
    <property type="match status" value="1"/>
</dbReference>
<dbReference type="PANTHER" id="PTHR11439">
    <property type="entry name" value="GAG-POL-RELATED RETROTRANSPOSON"/>
    <property type="match status" value="1"/>
</dbReference>
<organism evidence="3 4">
    <name type="scientific">Aristolochia fimbriata</name>
    <name type="common">White veined hardy Dutchman's pipe vine</name>
    <dbReference type="NCBI Taxonomy" id="158543"/>
    <lineage>
        <taxon>Eukaryota</taxon>
        <taxon>Viridiplantae</taxon>
        <taxon>Streptophyta</taxon>
        <taxon>Embryophyta</taxon>
        <taxon>Tracheophyta</taxon>
        <taxon>Spermatophyta</taxon>
        <taxon>Magnoliopsida</taxon>
        <taxon>Magnoliidae</taxon>
        <taxon>Piperales</taxon>
        <taxon>Aristolochiaceae</taxon>
        <taxon>Aristolochia</taxon>
    </lineage>
</organism>
<sequence>MAAYPNEWASNTTPPSLDETNYSYWKAKMQIYIKAQDERAWRSVEVGWTPPTKEVGEGADKKRILKPSSEWTDEEDRLSFKSLNAIFGGIDEDQFRRVSMCTTAKEAWKILEVHYEGTESVRAMKLRMLMTQFELMRMRDDETILEFEGKIRDIANQSANLGDRILQDLLVKKWDGVLESTKVLREQVGALERENVVLKQKLGEKEAEVQKIESEESLLKERISVLDEENRTLKQEVAEKEERIIRVEEELKKSKEIWVKFDRGKQQLDDILTQEKRGNLTATSCKDIGEGMGVVEWLNLLLQILSGHMTGSTKFLTNLHKESGGQVTFGDGAKGSLIGKGDLNVRLPKRCMEGKQHRTPHTALKFITTKQPLELLHIDLMGPVQTESIAGKRYLTHKTLYELWKGRKPNVHYFREFGSRCHVLRDREQLRKFDSRSIEGIFAGYSRNSNAYRVFLRSANIVIETVTVEISDQNADLQKLDDEHVPSIQKGETIKQRVDGIFISQEKYAKNLVRKFGLEDAKSMRTPMSTTDRICRDENGTPTDPTLYRCMIGSLLYLTASRPDICYSVGLCARFQSAPKESHVKSVKRSIRYVKNIVNLGIWYVANTSNVLAGYSDADWVGDADWAGDADDRKSTSCGCFYLGTNLMSWYSKK</sequence>
<evidence type="ECO:0000313" key="3">
    <source>
        <dbReference type="EMBL" id="KAG9442758.1"/>
    </source>
</evidence>
<comment type="caution">
    <text evidence="3">The sequence shown here is derived from an EMBL/GenBank/DDBJ whole genome shotgun (WGS) entry which is preliminary data.</text>
</comment>